<dbReference type="PANTHER" id="PTHR30273">
    <property type="entry name" value="PERIPLASMIC SIGNAL SENSOR AND SIGMA FACTOR ACTIVATOR FECR-RELATED"/>
    <property type="match status" value="1"/>
</dbReference>
<dbReference type="Pfam" id="PF16344">
    <property type="entry name" value="FecR_C"/>
    <property type="match status" value="1"/>
</dbReference>
<dbReference type="EMBL" id="JACHKT010000020">
    <property type="protein sequence ID" value="MBB6004129.1"/>
    <property type="molecule type" value="Genomic_DNA"/>
</dbReference>
<evidence type="ECO:0000259" key="2">
    <source>
        <dbReference type="Pfam" id="PF04773"/>
    </source>
</evidence>
<dbReference type="Pfam" id="PF04773">
    <property type="entry name" value="FecR"/>
    <property type="match status" value="1"/>
</dbReference>
<protein>
    <submittedName>
        <fullName evidence="4">Ferric-dicitrate binding protein FerR (Iron transport regulator)</fullName>
    </submittedName>
</protein>
<dbReference type="GO" id="GO:0016989">
    <property type="term" value="F:sigma factor antagonist activity"/>
    <property type="evidence" value="ECO:0007669"/>
    <property type="project" value="TreeGrafter"/>
</dbReference>
<evidence type="ECO:0000313" key="5">
    <source>
        <dbReference type="Proteomes" id="UP000524404"/>
    </source>
</evidence>
<keyword evidence="5" id="KW-1185">Reference proteome</keyword>
<evidence type="ECO:0000259" key="3">
    <source>
        <dbReference type="Pfam" id="PF16344"/>
    </source>
</evidence>
<dbReference type="InterPro" id="IPR012373">
    <property type="entry name" value="Ferrdict_sens_TM"/>
</dbReference>
<evidence type="ECO:0000313" key="4">
    <source>
        <dbReference type="EMBL" id="MBB6004129.1"/>
    </source>
</evidence>
<dbReference type="Gene3D" id="3.55.50.30">
    <property type="match status" value="1"/>
</dbReference>
<dbReference type="PIRSF" id="PIRSF018266">
    <property type="entry name" value="FecR"/>
    <property type="match status" value="1"/>
</dbReference>
<dbReference type="Proteomes" id="UP000524404">
    <property type="component" value="Unassembled WGS sequence"/>
</dbReference>
<dbReference type="RefSeq" id="WP_184134952.1">
    <property type="nucleotide sequence ID" value="NZ_JACHKT010000020.1"/>
</dbReference>
<keyword evidence="1" id="KW-1133">Transmembrane helix</keyword>
<organism evidence="4 5">
    <name type="scientific">Arcicella rosea</name>
    <dbReference type="NCBI Taxonomy" id="502909"/>
    <lineage>
        <taxon>Bacteria</taxon>
        <taxon>Pseudomonadati</taxon>
        <taxon>Bacteroidota</taxon>
        <taxon>Cytophagia</taxon>
        <taxon>Cytophagales</taxon>
        <taxon>Flectobacillaceae</taxon>
        <taxon>Arcicella</taxon>
    </lineage>
</organism>
<accession>A0A841ERX3</accession>
<evidence type="ECO:0000256" key="1">
    <source>
        <dbReference type="SAM" id="Phobius"/>
    </source>
</evidence>
<dbReference type="InterPro" id="IPR006860">
    <property type="entry name" value="FecR"/>
</dbReference>
<proteinExistence type="predicted"/>
<reference evidence="4 5" key="1">
    <citation type="submission" date="2020-08" db="EMBL/GenBank/DDBJ databases">
        <title>Functional genomics of gut bacteria from endangered species of beetles.</title>
        <authorList>
            <person name="Carlos-Shanley C."/>
        </authorList>
    </citation>
    <scope>NUCLEOTIDE SEQUENCE [LARGE SCALE GENOMIC DNA]</scope>
    <source>
        <strain evidence="4 5">S00070</strain>
    </source>
</reference>
<feature type="transmembrane region" description="Helical" evidence="1">
    <location>
        <begin position="100"/>
        <end position="119"/>
    </location>
</feature>
<dbReference type="InterPro" id="IPR032508">
    <property type="entry name" value="FecR_C"/>
</dbReference>
<keyword evidence="1" id="KW-0472">Membrane</keyword>
<dbReference type="AlphaFoldDB" id="A0A841ERX3"/>
<comment type="caution">
    <text evidence="4">The sequence shown here is derived from an EMBL/GenBank/DDBJ whole genome shotgun (WGS) entry which is preliminary data.</text>
</comment>
<dbReference type="Gene3D" id="2.60.120.1440">
    <property type="match status" value="1"/>
</dbReference>
<feature type="domain" description="Protein FecR C-terminal" evidence="3">
    <location>
        <begin position="301"/>
        <end position="368"/>
    </location>
</feature>
<name>A0A841ERX3_9BACT</name>
<feature type="domain" description="FecR protein" evidence="2">
    <location>
        <begin position="158"/>
        <end position="241"/>
    </location>
</feature>
<sequence>MQDYTNYTIKDFILDDSFCRWVLRNASEDAVFWEKWTQEHPQHAEVVADACDLIKKVRDAQDNLSENELREELKRLTKSRKEMDASQVAVKTTPKLSLAWLWKVAAILVISIAGFVFYLSKYSSFPFGNYYSAYQQRVESKKDLFQEVLNDDKTPKVVSLPDGSKIILKMGSRVSFPKVFSEKRRDVYLSGEAFFDVVKDPTKPFVVYANELATKVLGTSFTISSYEKDKEVKVIVKTGRVSVFSLNKEQEPAEQLLTEEAELILTPNQQVVFNRNENRLKRSLVAIPEPIKPISTVHKSLIFDRTPISQVFDSLEEIYGISITYDNELLLKCQLTAELEKGKLFEMLDLICKAIEARYELIDGQVVVYGKRCN</sequence>
<keyword evidence="1" id="KW-0812">Transmembrane</keyword>
<dbReference type="PANTHER" id="PTHR30273:SF2">
    <property type="entry name" value="PROTEIN FECR"/>
    <property type="match status" value="1"/>
</dbReference>
<gene>
    <name evidence="4" type="ORF">HNP25_002792</name>
</gene>